<comment type="caution">
    <text evidence="1">The sequence shown here is derived from an EMBL/GenBank/DDBJ whole genome shotgun (WGS) entry which is preliminary data.</text>
</comment>
<proteinExistence type="predicted"/>
<dbReference type="AlphaFoldDB" id="A0A915ZLF9"/>
<sequence length="74" mass="8445">MIGIVFKIFGSAFQVVLIIRRSGKHPTNGTKIHLGGFPKNRKKEPRFVVFPGHEDCLPVNFKTFCLLILFFGKR</sequence>
<evidence type="ECO:0000313" key="2">
    <source>
        <dbReference type="Proteomes" id="UP000684084"/>
    </source>
</evidence>
<protein>
    <submittedName>
        <fullName evidence="1">Uncharacterized protein</fullName>
    </submittedName>
</protein>
<dbReference type="OrthoDB" id="10437102at2759"/>
<dbReference type="EMBL" id="CAGKOT010000045">
    <property type="protein sequence ID" value="CAB5382138.1"/>
    <property type="molecule type" value="Genomic_DNA"/>
</dbReference>
<dbReference type="Proteomes" id="UP000684084">
    <property type="component" value="Unassembled WGS sequence"/>
</dbReference>
<gene>
    <name evidence="1" type="ORF">CHRIB12_LOCUS17871</name>
</gene>
<name>A0A915ZLF9_9GLOM</name>
<reference evidence="1" key="1">
    <citation type="submission" date="2020-05" db="EMBL/GenBank/DDBJ databases">
        <authorList>
            <person name="Rincon C."/>
            <person name="Sanders R I."/>
            <person name="Robbins C."/>
            <person name="Chaturvedi A."/>
        </authorList>
    </citation>
    <scope>NUCLEOTIDE SEQUENCE</scope>
    <source>
        <strain evidence="1">CHB12</strain>
    </source>
</reference>
<organism evidence="1 2">
    <name type="scientific">Rhizophagus irregularis</name>
    <dbReference type="NCBI Taxonomy" id="588596"/>
    <lineage>
        <taxon>Eukaryota</taxon>
        <taxon>Fungi</taxon>
        <taxon>Fungi incertae sedis</taxon>
        <taxon>Mucoromycota</taxon>
        <taxon>Glomeromycotina</taxon>
        <taxon>Glomeromycetes</taxon>
        <taxon>Glomerales</taxon>
        <taxon>Glomeraceae</taxon>
        <taxon>Rhizophagus</taxon>
    </lineage>
</organism>
<evidence type="ECO:0000313" key="1">
    <source>
        <dbReference type="EMBL" id="CAB5382138.1"/>
    </source>
</evidence>
<accession>A0A915ZLF9</accession>